<proteinExistence type="predicted"/>
<dbReference type="EMBL" id="CM023491">
    <property type="protein sequence ID" value="KAH6940885.1"/>
    <property type="molecule type" value="Genomic_DNA"/>
</dbReference>
<name>A0ACB7T1T8_HYAAI</name>
<reference evidence="1" key="1">
    <citation type="submission" date="2020-05" db="EMBL/GenBank/DDBJ databases">
        <title>Large-scale comparative analyses of tick genomes elucidate their genetic diversity and vector capacities.</title>
        <authorList>
            <person name="Jia N."/>
            <person name="Wang J."/>
            <person name="Shi W."/>
            <person name="Du L."/>
            <person name="Sun Y."/>
            <person name="Zhan W."/>
            <person name="Jiang J."/>
            <person name="Wang Q."/>
            <person name="Zhang B."/>
            <person name="Ji P."/>
            <person name="Sakyi L.B."/>
            <person name="Cui X."/>
            <person name="Yuan T."/>
            <person name="Jiang B."/>
            <person name="Yang W."/>
            <person name="Lam T.T.-Y."/>
            <person name="Chang Q."/>
            <person name="Ding S."/>
            <person name="Wang X."/>
            <person name="Zhu J."/>
            <person name="Ruan X."/>
            <person name="Zhao L."/>
            <person name="Wei J."/>
            <person name="Que T."/>
            <person name="Du C."/>
            <person name="Cheng J."/>
            <person name="Dai P."/>
            <person name="Han X."/>
            <person name="Huang E."/>
            <person name="Gao Y."/>
            <person name="Liu J."/>
            <person name="Shao H."/>
            <person name="Ye R."/>
            <person name="Li L."/>
            <person name="Wei W."/>
            <person name="Wang X."/>
            <person name="Wang C."/>
            <person name="Yang T."/>
            <person name="Huo Q."/>
            <person name="Li W."/>
            <person name="Guo W."/>
            <person name="Chen H."/>
            <person name="Zhou L."/>
            <person name="Ni X."/>
            <person name="Tian J."/>
            <person name="Zhou Y."/>
            <person name="Sheng Y."/>
            <person name="Liu T."/>
            <person name="Pan Y."/>
            <person name="Xia L."/>
            <person name="Li J."/>
            <person name="Zhao F."/>
            <person name="Cao W."/>
        </authorList>
    </citation>
    <scope>NUCLEOTIDE SEQUENCE</scope>
    <source>
        <strain evidence="1">Hyas-2018</strain>
    </source>
</reference>
<comment type="caution">
    <text evidence="1">The sequence shown here is derived from an EMBL/GenBank/DDBJ whole genome shotgun (WGS) entry which is preliminary data.</text>
</comment>
<sequence>MLWNVTIHDLLSLPLPPVVTVQAYADDIVIVVPAETRDRGDPMVGRRESGIREKTFCVLFPNGHRGMGKNRPPIRISRADRSLAYKDAMRILGVVFDSWLSFFKHADHLREKVELTGDRLRPEQKTSLYRNVFLPGVTYVSPVWWDKLRPDCRLSSRVVSIQRAALLGLLGAYCTTRTTALQVLLNAPPLALQLEQANAEYDLVVRRRQISCGEVSFRPDEILPPVDVWQDHLVTRMSFQFRRLTQDGAPKMARASVMHVYTDGSFSDRLAGAAFVVLGPNDRIGASSRYRVDRATSAYCAEVIVLTQALRWVRDRPATADVRVDTDCRRSKDRTADSRVYSIKTILRKIAARTQIWMYHVPGHWAEARRALLTPRAVRAALRGQEKLRLAREWSN</sequence>
<organism evidence="1 2">
    <name type="scientific">Hyalomma asiaticum</name>
    <name type="common">Tick</name>
    <dbReference type="NCBI Taxonomy" id="266040"/>
    <lineage>
        <taxon>Eukaryota</taxon>
        <taxon>Metazoa</taxon>
        <taxon>Ecdysozoa</taxon>
        <taxon>Arthropoda</taxon>
        <taxon>Chelicerata</taxon>
        <taxon>Arachnida</taxon>
        <taxon>Acari</taxon>
        <taxon>Parasitiformes</taxon>
        <taxon>Ixodida</taxon>
        <taxon>Ixodoidea</taxon>
        <taxon>Ixodidae</taxon>
        <taxon>Hyalomminae</taxon>
        <taxon>Hyalomma</taxon>
    </lineage>
</organism>
<dbReference type="Proteomes" id="UP000821845">
    <property type="component" value="Chromosome 11"/>
</dbReference>
<keyword evidence="2" id="KW-1185">Reference proteome</keyword>
<gene>
    <name evidence="1" type="ORF">HPB50_009345</name>
</gene>
<evidence type="ECO:0000313" key="1">
    <source>
        <dbReference type="EMBL" id="KAH6940885.1"/>
    </source>
</evidence>
<protein>
    <submittedName>
        <fullName evidence="1">Uncharacterized protein</fullName>
    </submittedName>
</protein>
<evidence type="ECO:0000313" key="2">
    <source>
        <dbReference type="Proteomes" id="UP000821845"/>
    </source>
</evidence>
<accession>A0ACB7T1T8</accession>